<proteinExistence type="predicted"/>
<dbReference type="PATRIC" id="fig|562.7813.peg.4427"/>
<dbReference type="RefSeq" id="WP_001151670.1">
    <property type="nucleotide sequence ID" value="NZ_CABVON010000014.1"/>
</dbReference>
<dbReference type="EMBL" id="LDYI01000145">
    <property type="protein sequence ID" value="KPO06810.1"/>
    <property type="molecule type" value="Genomic_DNA"/>
</dbReference>
<evidence type="ECO:0000313" key="1">
    <source>
        <dbReference type="EMBL" id="KPO06810.1"/>
    </source>
</evidence>
<evidence type="ECO:0000313" key="2">
    <source>
        <dbReference type="Proteomes" id="UP000050556"/>
    </source>
</evidence>
<accession>A0A0P7LWX0</accession>
<organism evidence="1 2">
    <name type="scientific">Escherichia coli</name>
    <dbReference type="NCBI Taxonomy" id="562"/>
    <lineage>
        <taxon>Bacteria</taxon>
        <taxon>Pseudomonadati</taxon>
        <taxon>Pseudomonadota</taxon>
        <taxon>Gammaproteobacteria</taxon>
        <taxon>Enterobacterales</taxon>
        <taxon>Enterobacteriaceae</taxon>
        <taxon>Escherichia</taxon>
    </lineage>
</organism>
<reference evidence="1 2" key="1">
    <citation type="journal article" date="2015" name="Front. Microbiol.">
        <title>Genetic determinants of heat resistance in Escherichia coli.</title>
        <authorList>
            <person name="Mercer R.G."/>
            <person name="Zheng J."/>
            <person name="Garcia-Hernandez R."/>
            <person name="Ruan L."/>
            <person name="Ganzle M.G."/>
            <person name="McMullen L.M."/>
        </authorList>
    </citation>
    <scope>NUCLEOTIDE SEQUENCE [LARGE SCALE GENOMIC DNA]</scope>
    <source>
        <strain evidence="1 2">AW1.3</strain>
    </source>
</reference>
<protein>
    <submittedName>
        <fullName evidence="1">Uncharacterized protein</fullName>
    </submittedName>
</protein>
<name>A0A0P7LWX0_ECOLX</name>
<dbReference type="AlphaFoldDB" id="A0A0P7LWX0"/>
<dbReference type="Proteomes" id="UP000050556">
    <property type="component" value="Unassembled WGS sequence"/>
</dbReference>
<gene>
    <name evidence="1" type="ORF">ACU57_22660</name>
</gene>
<sequence length="63" mass="6808">MAKVVISITDAPRGIRVECQVVPDDKDSELTQKVAATVGYGLAGHVNEKIRHAIQKKGKSNVH</sequence>
<comment type="caution">
    <text evidence="1">The sequence shown here is derived from an EMBL/GenBank/DDBJ whole genome shotgun (WGS) entry which is preliminary data.</text>
</comment>